<dbReference type="InterPro" id="IPR012495">
    <property type="entry name" value="TadE-like_dom"/>
</dbReference>
<accession>A0A3L8RHW5</accession>
<dbReference type="RefSeq" id="WP_121824142.1">
    <property type="nucleotide sequence ID" value="NC_022785.1"/>
</dbReference>
<dbReference type="Pfam" id="PF07811">
    <property type="entry name" value="TadE"/>
    <property type="match status" value="1"/>
</dbReference>
<name>A0A3L8RHW5_STRRN</name>
<gene>
    <name evidence="3" type="ORF">D3C57_109145</name>
</gene>
<organism evidence="3 4">
    <name type="scientific">Streptomyces rapamycinicus (strain ATCC 29253 / DSM 41530 / NRRL 5491 / AYB-994)</name>
    <name type="common">Streptomyces hygroscopicus (strain ATCC 29253)</name>
    <dbReference type="NCBI Taxonomy" id="1343740"/>
    <lineage>
        <taxon>Bacteria</taxon>
        <taxon>Bacillati</taxon>
        <taxon>Actinomycetota</taxon>
        <taxon>Actinomycetes</taxon>
        <taxon>Kitasatosporales</taxon>
        <taxon>Streptomycetaceae</taxon>
        <taxon>Streptomyces</taxon>
        <taxon>Streptomyces violaceusniger group</taxon>
    </lineage>
</organism>
<keyword evidence="1" id="KW-0472">Membrane</keyword>
<evidence type="ECO:0000313" key="3">
    <source>
        <dbReference type="EMBL" id="RLV78532.1"/>
    </source>
</evidence>
<dbReference type="STRING" id="1343740.M271_34510"/>
<evidence type="ECO:0000259" key="2">
    <source>
        <dbReference type="Pfam" id="PF07811"/>
    </source>
</evidence>
<evidence type="ECO:0000256" key="1">
    <source>
        <dbReference type="SAM" id="Phobius"/>
    </source>
</evidence>
<dbReference type="EMBL" id="QYCY01000001">
    <property type="protein sequence ID" value="RLV78532.1"/>
    <property type="molecule type" value="Genomic_DNA"/>
</dbReference>
<keyword evidence="1" id="KW-0812">Transmembrane</keyword>
<protein>
    <recommendedName>
        <fullName evidence="2">TadE-like domain-containing protein</fullName>
    </recommendedName>
</protein>
<proteinExistence type="predicted"/>
<dbReference type="AlphaFoldDB" id="A0A3L8RHW5"/>
<feature type="domain" description="TadE-like" evidence="2">
    <location>
        <begin position="26"/>
        <end position="68"/>
    </location>
</feature>
<feature type="transmembrane region" description="Helical" evidence="1">
    <location>
        <begin position="32"/>
        <end position="49"/>
    </location>
</feature>
<reference evidence="3 4" key="1">
    <citation type="journal article" date="2018" name="J. Biol. Chem.">
        <title>Discovery of the actinoplanic acid pathway in Streptomyces rapamycinicus reveals a genetically conserved synergism with rapamycin.</title>
        <authorList>
            <person name="Mrak P."/>
            <person name="Krastel P."/>
            <person name="Pivk Lukancic P."/>
            <person name="Tao J."/>
            <person name="Pistorius D."/>
            <person name="Moore C.M."/>
        </authorList>
    </citation>
    <scope>NUCLEOTIDE SEQUENCE [LARGE SCALE GENOMIC DNA]</scope>
    <source>
        <strain evidence="3 4">NRRL 5491</strain>
    </source>
</reference>
<dbReference type="Proteomes" id="UP000281594">
    <property type="component" value="Unassembled WGS sequence"/>
</dbReference>
<evidence type="ECO:0000313" key="4">
    <source>
        <dbReference type="Proteomes" id="UP000281594"/>
    </source>
</evidence>
<keyword evidence="1" id="KW-1133">Transmembrane helix</keyword>
<comment type="caution">
    <text evidence="3">The sequence shown here is derived from an EMBL/GenBank/DDBJ whole genome shotgun (WGS) entry which is preliminary data.</text>
</comment>
<sequence length="170" mass="18133">MNHPFVRCPSSQHRRGLIAAHHGDRGSATAELVLLIPVLLLAVWFLVYCSRLPDARLRLEDVAHQATRAASQARSPATATRQARSTAAAALDQAGITCQPLAVNTRGNLQPGSTVTVTVACTVDLHDLALLQLPGTTVLQARFTAPVDVYRGRTARGTSETSPHSVQESP</sequence>